<keyword evidence="4" id="KW-1185">Reference proteome</keyword>
<dbReference type="AlphaFoldDB" id="A0AAD4GXK9"/>
<dbReference type="PANTHER" id="PTHR46082">
    <property type="entry name" value="ATP/GTP-BINDING PROTEIN-RELATED"/>
    <property type="match status" value="1"/>
</dbReference>
<dbReference type="Pfam" id="PF01048">
    <property type="entry name" value="PNP_UDP_1"/>
    <property type="match status" value="1"/>
</dbReference>
<evidence type="ECO:0000256" key="1">
    <source>
        <dbReference type="SAM" id="SignalP"/>
    </source>
</evidence>
<dbReference type="Gene3D" id="3.40.50.1580">
    <property type="entry name" value="Nucleoside phosphorylase domain"/>
    <property type="match status" value="1"/>
</dbReference>
<keyword evidence="1" id="KW-0732">Signal</keyword>
<feature type="domain" description="Nucleoside phosphorylase" evidence="2">
    <location>
        <begin position="11"/>
        <end position="132"/>
    </location>
</feature>
<reference evidence="3" key="2">
    <citation type="submission" date="2020-02" db="EMBL/GenBank/DDBJ databases">
        <authorList>
            <person name="Gilchrist C.L.M."/>
            <person name="Chooi Y.-H."/>
        </authorList>
    </citation>
    <scope>NUCLEOTIDE SEQUENCE</scope>
    <source>
        <strain evidence="3">MST-FP2251</strain>
    </source>
</reference>
<organism evidence="3 4">
    <name type="scientific">Aspergillus nanangensis</name>
    <dbReference type="NCBI Taxonomy" id="2582783"/>
    <lineage>
        <taxon>Eukaryota</taxon>
        <taxon>Fungi</taxon>
        <taxon>Dikarya</taxon>
        <taxon>Ascomycota</taxon>
        <taxon>Pezizomycotina</taxon>
        <taxon>Eurotiomycetes</taxon>
        <taxon>Eurotiomycetidae</taxon>
        <taxon>Eurotiales</taxon>
        <taxon>Aspergillaceae</taxon>
        <taxon>Aspergillus</taxon>
        <taxon>Aspergillus subgen. Circumdati</taxon>
    </lineage>
</organism>
<reference evidence="3" key="1">
    <citation type="journal article" date="2019" name="Beilstein J. Org. Chem.">
        <title>Nanangenines: drimane sesquiterpenoids as the dominant metabolite cohort of a novel Australian fungus, Aspergillus nanangensis.</title>
        <authorList>
            <person name="Lacey H.J."/>
            <person name="Gilchrist C.L.M."/>
            <person name="Crombie A."/>
            <person name="Kalaitzis J.A."/>
            <person name="Vuong D."/>
            <person name="Rutledge P.J."/>
            <person name="Turner P."/>
            <person name="Pitt J.I."/>
            <person name="Lacey E."/>
            <person name="Chooi Y.H."/>
            <person name="Piggott A.M."/>
        </authorList>
    </citation>
    <scope>NUCLEOTIDE SEQUENCE</scope>
    <source>
        <strain evidence="3">MST-FP2251</strain>
    </source>
</reference>
<dbReference type="InterPro" id="IPR035994">
    <property type="entry name" value="Nucleoside_phosphorylase_sf"/>
</dbReference>
<dbReference type="Proteomes" id="UP001194746">
    <property type="component" value="Unassembled WGS sequence"/>
</dbReference>
<evidence type="ECO:0000313" key="4">
    <source>
        <dbReference type="Proteomes" id="UP001194746"/>
    </source>
</evidence>
<comment type="caution">
    <text evidence="3">The sequence shown here is derived from an EMBL/GenBank/DDBJ whole genome shotgun (WGS) entry which is preliminary data.</text>
</comment>
<feature type="chain" id="PRO_5041924668" description="Nucleoside phosphorylase domain-containing protein" evidence="1">
    <location>
        <begin position="27"/>
        <end position="342"/>
    </location>
</feature>
<dbReference type="EMBL" id="VCAU01000005">
    <property type="protein sequence ID" value="KAF9893924.1"/>
    <property type="molecule type" value="Genomic_DNA"/>
</dbReference>
<accession>A0AAD4GXK9</accession>
<name>A0AAD4GXK9_ASPNN</name>
<dbReference type="PANTHER" id="PTHR46082:SF6">
    <property type="entry name" value="AAA+ ATPASE DOMAIN-CONTAINING PROTEIN-RELATED"/>
    <property type="match status" value="1"/>
</dbReference>
<dbReference type="InterPro" id="IPR053137">
    <property type="entry name" value="NLR-like"/>
</dbReference>
<dbReference type="InterPro" id="IPR000845">
    <property type="entry name" value="Nucleoside_phosphorylase_d"/>
</dbReference>
<gene>
    <name evidence="3" type="ORF">FE257_008895</name>
</gene>
<dbReference type="GO" id="GO:0003824">
    <property type="term" value="F:catalytic activity"/>
    <property type="evidence" value="ECO:0007669"/>
    <property type="project" value="InterPro"/>
</dbReference>
<sequence>MRPKTRNDFAVAIICALTLEADAVEALFDETFDRLGRYYGKQPGDKNTYINGRVGNHNVVLCYLPGMGKEGAASVASALGISYPRIDVALVVGICGGAPAPLLLPAQQIYLGDVIISDSVIIYDFGRQYPGGFPRKMNVKDTLGRPDLEIRILLAALKSSRSQSEFQNLMLQNLRMLQQGETRWRHPESEDILYEPSYLHKHIAQSSSKQCCCVTGDSPFDICDEALEMDCQDLQCNKNQIMRRRNRTTSAEVNMHIGPIASADAVMKSAEHRDAIARKEGILGFEMEAAGVWDNIPTIILKGVCDYADSHKSKTWQFYAAATAASAAKAFLEYWRPGGKEG</sequence>
<feature type="signal peptide" evidence="1">
    <location>
        <begin position="1"/>
        <end position="26"/>
    </location>
</feature>
<dbReference type="SUPFAM" id="SSF53167">
    <property type="entry name" value="Purine and uridine phosphorylases"/>
    <property type="match status" value="1"/>
</dbReference>
<protein>
    <recommendedName>
        <fullName evidence="2">Nucleoside phosphorylase domain-containing protein</fullName>
    </recommendedName>
</protein>
<evidence type="ECO:0000259" key="2">
    <source>
        <dbReference type="Pfam" id="PF01048"/>
    </source>
</evidence>
<proteinExistence type="predicted"/>
<dbReference type="GO" id="GO:0009116">
    <property type="term" value="P:nucleoside metabolic process"/>
    <property type="evidence" value="ECO:0007669"/>
    <property type="project" value="InterPro"/>
</dbReference>
<evidence type="ECO:0000313" key="3">
    <source>
        <dbReference type="EMBL" id="KAF9893924.1"/>
    </source>
</evidence>